<evidence type="ECO:0000313" key="2">
    <source>
        <dbReference type="EMBL" id="WOB25662.1"/>
    </source>
</evidence>
<proteinExistence type="predicted"/>
<accession>A0ABZ0D790</accession>
<keyword evidence="3" id="KW-1185">Reference proteome</keyword>
<feature type="transmembrane region" description="Helical" evidence="1">
    <location>
        <begin position="110"/>
        <end position="133"/>
    </location>
</feature>
<dbReference type="EMBL" id="CP103840">
    <property type="protein sequence ID" value="WOB25662.1"/>
    <property type="molecule type" value="Genomic_DNA"/>
</dbReference>
<dbReference type="Proteomes" id="UP001304534">
    <property type="component" value="Chromosome"/>
</dbReference>
<sequence length="142" mass="14950">MKGAIFFFVAILCVGLTALKGFYPSSQSGQYAQSFSDSLIAWGLLLTSLVAAVCIGKFVIKKNGASSALLGFFSLVLYAPALYAASTGWVRIFARAGKFSDYAVMESPEPYWMAFLIYLLAGSTLLACSIAGMQGGARKGGG</sequence>
<feature type="transmembrane region" description="Helical" evidence="1">
    <location>
        <begin position="39"/>
        <end position="60"/>
    </location>
</feature>
<evidence type="ECO:0000256" key="1">
    <source>
        <dbReference type="SAM" id="Phobius"/>
    </source>
</evidence>
<organism evidence="2 3">
    <name type="scientific">Xanthomonas dyei</name>
    <dbReference type="NCBI Taxonomy" id="743699"/>
    <lineage>
        <taxon>Bacteria</taxon>
        <taxon>Pseudomonadati</taxon>
        <taxon>Pseudomonadota</taxon>
        <taxon>Gammaproteobacteria</taxon>
        <taxon>Lysobacterales</taxon>
        <taxon>Lysobacteraceae</taxon>
        <taxon>Xanthomonas</taxon>
    </lineage>
</organism>
<evidence type="ECO:0000313" key="3">
    <source>
        <dbReference type="Proteomes" id="UP001304534"/>
    </source>
</evidence>
<gene>
    <name evidence="2" type="ORF">NYR99_18430</name>
</gene>
<dbReference type="RefSeq" id="WP_316688668.1">
    <property type="nucleotide sequence ID" value="NZ_CP103837.1"/>
</dbReference>
<keyword evidence="1" id="KW-1133">Transmembrane helix</keyword>
<reference evidence="2 3" key="1">
    <citation type="submission" date="2022-08" db="EMBL/GenBank/DDBJ databases">
        <title>Whole genome sequencing-based tracing of a 2022 introduction and outbreak of Xanthomonas hortorum pv. pelargonii.</title>
        <authorList>
            <person name="Iruegas-Bocardo F."/>
            <person name="Weisberg A.K."/>
            <person name="Riutta E.R."/>
            <person name="Kilday K."/>
            <person name="Bonkowski J.C."/>
            <person name="Creswell T."/>
            <person name="Daughtrey M.L."/>
            <person name="Rane K."/>
            <person name="Grunwald N.J."/>
            <person name="Chang J.H."/>
            <person name="Putnam M.L."/>
        </authorList>
    </citation>
    <scope>NUCLEOTIDE SEQUENCE [LARGE SCALE GENOMIC DNA]</scope>
    <source>
        <strain evidence="2 3">22-325</strain>
    </source>
</reference>
<feature type="transmembrane region" description="Helical" evidence="1">
    <location>
        <begin position="67"/>
        <end position="90"/>
    </location>
</feature>
<name>A0ABZ0D790_9XANT</name>
<dbReference type="GeneID" id="95585892"/>
<protein>
    <submittedName>
        <fullName evidence="2">Uncharacterized protein</fullName>
    </submittedName>
</protein>
<keyword evidence="1" id="KW-0472">Membrane</keyword>
<keyword evidence="1" id="KW-0812">Transmembrane</keyword>